<evidence type="ECO:0000313" key="2">
    <source>
        <dbReference type="EMBL" id="AMU90209.1"/>
    </source>
</evidence>
<sequence>MPGKFGKDKLNRRGNRNRSALLVDEKRRLAFNKPAFNVRQFAIIGQLCISIKAPNQGVIYLKIFL</sequence>
<reference evidence="1 3" key="1">
    <citation type="journal article" date="2015" name="Genome Announc.">
        <title>Complete Genome Sequence of Polypropylene Glycol- and Polyethylene Glycol-Degrading Sphingopyxis macrogoltabida Strain EY-1.</title>
        <authorList>
            <person name="Ohtsubo Y."/>
            <person name="Nagata Y."/>
            <person name="Numata M."/>
            <person name="Tsuchikane K."/>
            <person name="Hosoyama A."/>
            <person name="Yamazoe A."/>
            <person name="Tsuda M."/>
            <person name="Fujita N."/>
            <person name="Kawai F."/>
        </authorList>
    </citation>
    <scope>NUCLEOTIDE SEQUENCE [LARGE SCALE GENOMIC DNA]</scope>
    <source>
        <strain evidence="1 3">EY-1</strain>
    </source>
</reference>
<reference evidence="2" key="3">
    <citation type="submission" date="2015-11" db="EMBL/GenBank/DDBJ databases">
        <authorList>
            <person name="Yoshiyuki O."/>
        </authorList>
    </citation>
    <scope>NUCLEOTIDE SEQUENCE</scope>
    <source>
        <strain evidence="2">203N</strain>
    </source>
</reference>
<evidence type="ECO:0000313" key="3">
    <source>
        <dbReference type="Proteomes" id="UP000058074"/>
    </source>
</evidence>
<gene>
    <name evidence="1" type="ORF">AN936_13130</name>
    <name evidence="2" type="ORF">ATM17_14335</name>
</gene>
<protein>
    <submittedName>
        <fullName evidence="1">Uncharacterized protein</fullName>
    </submittedName>
</protein>
<reference evidence="4" key="2">
    <citation type="submission" date="2015-11" db="EMBL/GenBank/DDBJ databases">
        <title>Complete genome sequence of a polyethylene-glycol degrader Sphingopyxis macrogoltabida 203N (NBRC 111659).</title>
        <authorList>
            <person name="Yoshiyuki O."/>
            <person name="Shouta N."/>
            <person name="Nagata Y."/>
            <person name="Numata M."/>
            <person name="Tsuchikane K."/>
            <person name="Hosoyama A."/>
            <person name="Yamazoe A."/>
            <person name="Tsuda M."/>
            <person name="Fujita N."/>
            <person name="Kawai F."/>
        </authorList>
    </citation>
    <scope>NUCLEOTIDE SEQUENCE [LARGE SCALE GENOMIC DNA]</scope>
    <source>
        <strain evidence="4">203N</strain>
    </source>
</reference>
<organism evidence="1 3">
    <name type="scientific">Sphingopyxis macrogoltabida</name>
    <name type="common">Sphingomonas macrogoltabidus</name>
    <dbReference type="NCBI Taxonomy" id="33050"/>
    <lineage>
        <taxon>Bacteria</taxon>
        <taxon>Pseudomonadati</taxon>
        <taxon>Pseudomonadota</taxon>
        <taxon>Alphaproteobacteria</taxon>
        <taxon>Sphingomonadales</taxon>
        <taxon>Sphingomonadaceae</taxon>
        <taxon>Sphingopyxis</taxon>
    </lineage>
</organism>
<evidence type="ECO:0000313" key="4">
    <source>
        <dbReference type="Proteomes" id="UP000076088"/>
    </source>
</evidence>
<name>A0A0N9U7K8_SPHMC</name>
<dbReference type="Proteomes" id="UP000076088">
    <property type="component" value="Chromosome"/>
</dbReference>
<dbReference type="Proteomes" id="UP000058074">
    <property type="component" value="Chromosome"/>
</dbReference>
<dbReference type="KEGG" id="smag:AN936_13130"/>
<dbReference type="EMBL" id="CP013344">
    <property type="protein sequence ID" value="AMU90209.1"/>
    <property type="molecule type" value="Genomic_DNA"/>
</dbReference>
<keyword evidence="4" id="KW-1185">Reference proteome</keyword>
<accession>A0A0N9U7K8</accession>
<dbReference type="EMBL" id="CP012700">
    <property type="protein sequence ID" value="ALH81273.1"/>
    <property type="molecule type" value="Genomic_DNA"/>
</dbReference>
<evidence type="ECO:0000313" key="1">
    <source>
        <dbReference type="EMBL" id="ALH81273.1"/>
    </source>
</evidence>
<dbReference type="AlphaFoldDB" id="A0A0N9U7K8"/>
<reference evidence="2 4" key="4">
    <citation type="journal article" date="2016" name="Genome Announc.">
        <title>Complete Genome Sequence of Sphingopyxis macrogoltabida Strain 203N (NBRC 111659), a Polyethylene Glycol Degrader.</title>
        <authorList>
            <person name="Ohtsubo Y."/>
            <person name="Nonoyama S."/>
            <person name="Nagata Y."/>
            <person name="Numata M."/>
            <person name="Tsuchikane K."/>
            <person name="Hosoyama A."/>
            <person name="Yamazoe A."/>
            <person name="Tsuda M."/>
            <person name="Fujita N."/>
            <person name="Kawai F."/>
        </authorList>
    </citation>
    <scope>NUCLEOTIDE SEQUENCE [LARGE SCALE GENOMIC DNA]</scope>
    <source>
        <strain evidence="2 4">203N</strain>
    </source>
</reference>
<proteinExistence type="predicted"/>